<keyword evidence="11" id="KW-1185">Reference proteome</keyword>
<evidence type="ECO:0000256" key="9">
    <source>
        <dbReference type="ARBA" id="ARBA00023172"/>
    </source>
</evidence>
<keyword evidence="1" id="KW-0540">Nuclease</keyword>
<dbReference type="PANTHER" id="PTHR42648">
    <property type="entry name" value="TRANSPOSASE, PUTATIVE-RELATED"/>
    <property type="match status" value="1"/>
</dbReference>
<dbReference type="AlphaFoldDB" id="A0A371G462"/>
<dbReference type="Proteomes" id="UP000257109">
    <property type="component" value="Unassembled WGS sequence"/>
</dbReference>
<dbReference type="PANTHER" id="PTHR42648:SF11">
    <property type="entry name" value="TRANSPOSON TY4-P GAG-POL POLYPROTEIN"/>
    <property type="match status" value="1"/>
</dbReference>
<dbReference type="GO" id="GO:0006310">
    <property type="term" value="P:DNA recombination"/>
    <property type="evidence" value="ECO:0007669"/>
    <property type="project" value="UniProtKB-KW"/>
</dbReference>
<dbReference type="GO" id="GO:0003887">
    <property type="term" value="F:DNA-directed DNA polymerase activity"/>
    <property type="evidence" value="ECO:0007669"/>
    <property type="project" value="UniProtKB-KW"/>
</dbReference>
<dbReference type="GO" id="GO:0016787">
    <property type="term" value="F:hydrolase activity"/>
    <property type="evidence" value="ECO:0007669"/>
    <property type="project" value="UniProtKB-KW"/>
</dbReference>
<keyword evidence="8" id="KW-0239">DNA-directed DNA polymerase</keyword>
<dbReference type="GO" id="GO:0015074">
    <property type="term" value="P:DNA integration"/>
    <property type="evidence" value="ECO:0007669"/>
    <property type="project" value="UniProtKB-KW"/>
</dbReference>
<dbReference type="InterPro" id="IPR012337">
    <property type="entry name" value="RNaseH-like_sf"/>
</dbReference>
<evidence type="ECO:0000256" key="4">
    <source>
        <dbReference type="ARBA" id="ARBA00022801"/>
    </source>
</evidence>
<dbReference type="GO" id="GO:0003964">
    <property type="term" value="F:RNA-directed DNA polymerase activity"/>
    <property type="evidence" value="ECO:0007669"/>
    <property type="project" value="UniProtKB-KW"/>
</dbReference>
<dbReference type="InterPro" id="IPR039537">
    <property type="entry name" value="Retrotran_Ty1/copia-like"/>
</dbReference>
<organism evidence="10 11">
    <name type="scientific">Mucuna pruriens</name>
    <name type="common">Velvet bean</name>
    <name type="synonym">Dolichos pruriens</name>
    <dbReference type="NCBI Taxonomy" id="157652"/>
    <lineage>
        <taxon>Eukaryota</taxon>
        <taxon>Viridiplantae</taxon>
        <taxon>Streptophyta</taxon>
        <taxon>Embryophyta</taxon>
        <taxon>Tracheophyta</taxon>
        <taxon>Spermatophyta</taxon>
        <taxon>Magnoliopsida</taxon>
        <taxon>eudicotyledons</taxon>
        <taxon>Gunneridae</taxon>
        <taxon>Pentapetalae</taxon>
        <taxon>rosids</taxon>
        <taxon>fabids</taxon>
        <taxon>Fabales</taxon>
        <taxon>Fabaceae</taxon>
        <taxon>Papilionoideae</taxon>
        <taxon>50 kb inversion clade</taxon>
        <taxon>NPAAA clade</taxon>
        <taxon>indigoferoid/millettioid clade</taxon>
        <taxon>Phaseoleae</taxon>
        <taxon>Mucuna</taxon>
    </lineage>
</organism>
<evidence type="ECO:0000256" key="2">
    <source>
        <dbReference type="ARBA" id="ARBA00022723"/>
    </source>
</evidence>
<keyword evidence="4" id="KW-0378">Hydrolase</keyword>
<dbReference type="OrthoDB" id="3863715at2759"/>
<evidence type="ECO:0000256" key="1">
    <source>
        <dbReference type="ARBA" id="ARBA00022722"/>
    </source>
</evidence>
<comment type="caution">
    <text evidence="10">The sequence shown here is derived from an EMBL/GenBank/DDBJ whole genome shotgun (WGS) entry which is preliminary data.</text>
</comment>
<keyword evidence="6" id="KW-0229">DNA integration</keyword>
<keyword evidence="8" id="KW-0808">Transferase</keyword>
<evidence type="ECO:0008006" key="12">
    <source>
        <dbReference type="Google" id="ProtNLM"/>
    </source>
</evidence>
<dbReference type="SUPFAM" id="SSF53098">
    <property type="entry name" value="Ribonuclease H-like"/>
    <property type="match status" value="1"/>
</dbReference>
<dbReference type="GO" id="GO:0046872">
    <property type="term" value="F:metal ion binding"/>
    <property type="evidence" value="ECO:0007669"/>
    <property type="project" value="UniProtKB-KW"/>
</dbReference>
<dbReference type="GO" id="GO:0003676">
    <property type="term" value="F:nucleic acid binding"/>
    <property type="evidence" value="ECO:0007669"/>
    <property type="project" value="InterPro"/>
</dbReference>
<sequence length="127" mass="14526">MIELHTCDKIEVGQPTSKGHPHDVGLDATKQMVIEVLKIVVLKKVMAERQSEKVIRVTDGREEYTSTKFGSFYEKLGIQHETTTQYNPRHNGLAKMRNTIVLNIARSIFLRKRVRGVIEVVYCSTKL</sequence>
<evidence type="ECO:0000256" key="7">
    <source>
        <dbReference type="ARBA" id="ARBA00022918"/>
    </source>
</evidence>
<evidence type="ECO:0000313" key="10">
    <source>
        <dbReference type="EMBL" id="RDX85113.1"/>
    </source>
</evidence>
<accession>A0A371G462</accession>
<proteinExistence type="predicted"/>
<keyword evidence="9" id="KW-0233">DNA recombination</keyword>
<protein>
    <recommendedName>
        <fullName evidence="12">Integrase catalytic domain-containing protein</fullName>
    </recommendedName>
</protein>
<dbReference type="EMBL" id="QJKJ01006868">
    <property type="protein sequence ID" value="RDX85113.1"/>
    <property type="molecule type" value="Genomic_DNA"/>
</dbReference>
<keyword evidence="7" id="KW-0695">RNA-directed DNA polymerase</keyword>
<evidence type="ECO:0000256" key="8">
    <source>
        <dbReference type="ARBA" id="ARBA00022932"/>
    </source>
</evidence>
<evidence type="ECO:0000313" key="11">
    <source>
        <dbReference type="Proteomes" id="UP000257109"/>
    </source>
</evidence>
<reference evidence="10" key="1">
    <citation type="submission" date="2018-05" db="EMBL/GenBank/DDBJ databases">
        <title>Draft genome of Mucuna pruriens seed.</title>
        <authorList>
            <person name="Nnadi N.E."/>
            <person name="Vos R."/>
            <person name="Hasami M.H."/>
            <person name="Devisetty U.K."/>
            <person name="Aguiy J.C."/>
        </authorList>
    </citation>
    <scope>NUCLEOTIDE SEQUENCE [LARGE SCALE GENOMIC DNA]</scope>
    <source>
        <strain evidence="10">JCA_2017</strain>
    </source>
</reference>
<keyword evidence="2" id="KW-0479">Metal-binding</keyword>
<keyword evidence="3" id="KW-0255">Endonuclease</keyword>
<keyword evidence="8" id="KW-0548">Nucleotidyltransferase</keyword>
<name>A0A371G462_MUCPR</name>
<dbReference type="Gene3D" id="3.30.420.10">
    <property type="entry name" value="Ribonuclease H-like superfamily/Ribonuclease H"/>
    <property type="match status" value="1"/>
</dbReference>
<keyword evidence="5" id="KW-0460">Magnesium</keyword>
<evidence type="ECO:0000256" key="3">
    <source>
        <dbReference type="ARBA" id="ARBA00022759"/>
    </source>
</evidence>
<evidence type="ECO:0000256" key="6">
    <source>
        <dbReference type="ARBA" id="ARBA00022908"/>
    </source>
</evidence>
<gene>
    <name evidence="10" type="ORF">CR513_33742</name>
</gene>
<dbReference type="InterPro" id="IPR036397">
    <property type="entry name" value="RNaseH_sf"/>
</dbReference>
<evidence type="ECO:0000256" key="5">
    <source>
        <dbReference type="ARBA" id="ARBA00022842"/>
    </source>
</evidence>
<feature type="non-terminal residue" evidence="10">
    <location>
        <position position="1"/>
    </location>
</feature>
<dbReference type="GO" id="GO:0004519">
    <property type="term" value="F:endonuclease activity"/>
    <property type="evidence" value="ECO:0007669"/>
    <property type="project" value="UniProtKB-KW"/>
</dbReference>